<dbReference type="Proteomes" id="UP000027138">
    <property type="component" value="Unassembled WGS sequence"/>
</dbReference>
<protein>
    <recommendedName>
        <fullName evidence="4">Zinc finger GRF-type domain-containing protein</fullName>
    </recommendedName>
</protein>
<dbReference type="OrthoDB" id="1436602at2759"/>
<dbReference type="AlphaFoldDB" id="A0A067KLT7"/>
<feature type="transmembrane region" description="Helical" evidence="1">
    <location>
        <begin position="110"/>
        <end position="131"/>
    </location>
</feature>
<accession>A0A067KLT7</accession>
<keyword evidence="1" id="KW-0472">Membrane</keyword>
<proteinExistence type="predicted"/>
<keyword evidence="1" id="KW-1133">Transmembrane helix</keyword>
<dbReference type="EMBL" id="KK914552">
    <property type="protein sequence ID" value="KDP33210.1"/>
    <property type="molecule type" value="Genomic_DNA"/>
</dbReference>
<gene>
    <name evidence="2" type="ORF">JCGZ_12732</name>
</gene>
<evidence type="ECO:0000256" key="1">
    <source>
        <dbReference type="SAM" id="Phobius"/>
    </source>
</evidence>
<evidence type="ECO:0008006" key="4">
    <source>
        <dbReference type="Google" id="ProtNLM"/>
    </source>
</evidence>
<organism evidence="2 3">
    <name type="scientific">Jatropha curcas</name>
    <name type="common">Barbados nut</name>
    <dbReference type="NCBI Taxonomy" id="180498"/>
    <lineage>
        <taxon>Eukaryota</taxon>
        <taxon>Viridiplantae</taxon>
        <taxon>Streptophyta</taxon>
        <taxon>Embryophyta</taxon>
        <taxon>Tracheophyta</taxon>
        <taxon>Spermatophyta</taxon>
        <taxon>Magnoliopsida</taxon>
        <taxon>eudicotyledons</taxon>
        <taxon>Gunneridae</taxon>
        <taxon>Pentapetalae</taxon>
        <taxon>rosids</taxon>
        <taxon>fabids</taxon>
        <taxon>Malpighiales</taxon>
        <taxon>Euphorbiaceae</taxon>
        <taxon>Crotonoideae</taxon>
        <taxon>Jatropheae</taxon>
        <taxon>Jatropha</taxon>
    </lineage>
</organism>
<keyword evidence="3" id="KW-1185">Reference proteome</keyword>
<evidence type="ECO:0000313" key="3">
    <source>
        <dbReference type="Proteomes" id="UP000027138"/>
    </source>
</evidence>
<sequence length="134" mass="15413">MSVSSAGDNPWEGRFVNWYCKCGKKASIRISETRDKHRLYYNCVDNVCGSFLGMSDCSQRMENSYNEVRQRSIPASVNDMKEDSLLLQSEIRRIAWRLEHIEAELGSLKMIFGVFMMGIMMLFVILVIVVCKAK</sequence>
<name>A0A067KLT7_JATCU</name>
<keyword evidence="1" id="KW-0812">Transmembrane</keyword>
<evidence type="ECO:0000313" key="2">
    <source>
        <dbReference type="EMBL" id="KDP33210.1"/>
    </source>
</evidence>
<reference evidence="2 3" key="1">
    <citation type="journal article" date="2014" name="PLoS ONE">
        <title>Global Analysis of Gene Expression Profiles in Physic Nut (Jatropha curcas L.) Seedlings Exposed to Salt Stress.</title>
        <authorList>
            <person name="Zhang L."/>
            <person name="Zhang C."/>
            <person name="Wu P."/>
            <person name="Chen Y."/>
            <person name="Li M."/>
            <person name="Jiang H."/>
            <person name="Wu G."/>
        </authorList>
    </citation>
    <scope>NUCLEOTIDE SEQUENCE [LARGE SCALE GENOMIC DNA]</scope>
    <source>
        <strain evidence="3">cv. GZQX0401</strain>
        <tissue evidence="2">Young leaves</tissue>
    </source>
</reference>